<accession>A0AC34R9P2</accession>
<evidence type="ECO:0000313" key="1">
    <source>
        <dbReference type="Proteomes" id="UP000887576"/>
    </source>
</evidence>
<name>A0AC34R9P2_9BILA</name>
<protein>
    <submittedName>
        <fullName evidence="2">PH domain-containing protein</fullName>
    </submittedName>
</protein>
<dbReference type="Proteomes" id="UP000887576">
    <property type="component" value="Unplaced"/>
</dbReference>
<dbReference type="WBParaSite" id="JU765_v2.g4636.t1">
    <property type="protein sequence ID" value="JU765_v2.g4636.t1"/>
    <property type="gene ID" value="JU765_v2.g4636"/>
</dbReference>
<evidence type="ECO:0000313" key="2">
    <source>
        <dbReference type="WBParaSite" id="JU765_v2.g4636.t1"/>
    </source>
</evidence>
<sequence length="114" mass="13153">MVVQQFGTKLLKKSSSSTMLRNGFSLELKDKGELLTLTTENDEILKLWIDGLNILLGNEILNSKEFEEEVNNLVDMEVQVRLLDIKTLPQIPPIIPELPTNFDWIPKKYRVKKN</sequence>
<reference evidence="2" key="1">
    <citation type="submission" date="2022-11" db="UniProtKB">
        <authorList>
            <consortium name="WormBaseParasite"/>
        </authorList>
    </citation>
    <scope>IDENTIFICATION</scope>
</reference>
<proteinExistence type="predicted"/>
<organism evidence="1 2">
    <name type="scientific">Panagrolaimus sp. JU765</name>
    <dbReference type="NCBI Taxonomy" id="591449"/>
    <lineage>
        <taxon>Eukaryota</taxon>
        <taxon>Metazoa</taxon>
        <taxon>Ecdysozoa</taxon>
        <taxon>Nematoda</taxon>
        <taxon>Chromadorea</taxon>
        <taxon>Rhabditida</taxon>
        <taxon>Tylenchina</taxon>
        <taxon>Panagrolaimomorpha</taxon>
        <taxon>Panagrolaimoidea</taxon>
        <taxon>Panagrolaimidae</taxon>
        <taxon>Panagrolaimus</taxon>
    </lineage>
</organism>